<dbReference type="Proteomes" id="UP000255101">
    <property type="component" value="Unassembled WGS sequence"/>
</dbReference>
<dbReference type="AlphaFoldDB" id="A0A379CGN9"/>
<dbReference type="Pfam" id="PF00483">
    <property type="entry name" value="NTP_transferase"/>
    <property type="match status" value="1"/>
</dbReference>
<evidence type="ECO:0000259" key="1">
    <source>
        <dbReference type="Pfam" id="PF00483"/>
    </source>
</evidence>
<dbReference type="InterPro" id="IPR029044">
    <property type="entry name" value="Nucleotide-diphossugar_trans"/>
</dbReference>
<dbReference type="EMBL" id="UGTB01000004">
    <property type="protein sequence ID" value="SUB61264.1"/>
    <property type="molecule type" value="Genomic_DNA"/>
</dbReference>
<evidence type="ECO:0000313" key="2">
    <source>
        <dbReference type="EMBL" id="SUB61264.1"/>
    </source>
</evidence>
<dbReference type="InterPro" id="IPR005835">
    <property type="entry name" value="NTP_transferase_dom"/>
</dbReference>
<dbReference type="RefSeq" id="WP_019595403.1">
    <property type="nucleotide sequence ID" value="NZ_CP096607.1"/>
</dbReference>
<gene>
    <name evidence="2" type="ORF">NCTC11460_01190</name>
</gene>
<sequence length="307" mass="34603">MRTSLVIMAAGIGSRYGASIKQLESVGKSGEIIMDYSVHDAINAGFNKIIFIIREDIKEDFMEVIGNRIEKICSKNNVEVAYAYQDLNDLPEGVSLPDGRKKPWGTGQAVLSCRDIINEPFAVINADDYYGKESFVNIHEFLISNSSKEKSYCMSGFILKNTLSENGGVTRGICSVDENDYLTDVEETYNIVKTKEGAETEGRKIDVNSYVSMNMWGFTPEYIDILEDGFKEFFDKLAEDKALSAEYLIPIHIGGLLEDGKISVKLLETHDKWFGITYREDLDAVIKSFDELIEEGVYSKDLFEDMR</sequence>
<evidence type="ECO:0000313" key="3">
    <source>
        <dbReference type="Proteomes" id="UP000255101"/>
    </source>
</evidence>
<proteinExistence type="predicted"/>
<reference evidence="2 3" key="1">
    <citation type="submission" date="2018-06" db="EMBL/GenBank/DDBJ databases">
        <authorList>
            <consortium name="Pathogen Informatics"/>
            <person name="Doyle S."/>
        </authorList>
    </citation>
    <scope>NUCLEOTIDE SEQUENCE [LARGE SCALE GENOMIC DNA]</scope>
    <source>
        <strain evidence="2 3">NCTC11460</strain>
    </source>
</reference>
<name>A0A379CGN9_9FIRM</name>
<dbReference type="Gene3D" id="3.90.550.10">
    <property type="entry name" value="Spore Coat Polysaccharide Biosynthesis Protein SpsA, Chain A"/>
    <property type="match status" value="1"/>
</dbReference>
<accession>A0A379CGN9</accession>
<dbReference type="GO" id="GO:0016740">
    <property type="term" value="F:transferase activity"/>
    <property type="evidence" value="ECO:0007669"/>
    <property type="project" value="UniProtKB-KW"/>
</dbReference>
<protein>
    <submittedName>
        <fullName evidence="2">Nucleotidyl transferase</fullName>
    </submittedName>
</protein>
<dbReference type="SUPFAM" id="SSF53448">
    <property type="entry name" value="Nucleotide-diphospho-sugar transferases"/>
    <property type="match status" value="1"/>
</dbReference>
<feature type="domain" description="Nucleotidyl transferase" evidence="1">
    <location>
        <begin position="6"/>
        <end position="163"/>
    </location>
</feature>
<organism evidence="2 3">
    <name type="scientific">Peptostreptococcus anaerobius</name>
    <dbReference type="NCBI Taxonomy" id="1261"/>
    <lineage>
        <taxon>Bacteria</taxon>
        <taxon>Bacillati</taxon>
        <taxon>Bacillota</taxon>
        <taxon>Clostridia</taxon>
        <taxon>Peptostreptococcales</taxon>
        <taxon>Peptostreptococcaceae</taxon>
        <taxon>Peptostreptococcus</taxon>
    </lineage>
</organism>
<keyword evidence="2" id="KW-0808">Transferase</keyword>